<evidence type="ECO:0000256" key="2">
    <source>
        <dbReference type="ARBA" id="ARBA00022723"/>
    </source>
</evidence>
<reference evidence="6 7" key="1">
    <citation type="submission" date="2018-06" db="EMBL/GenBank/DDBJ databases">
        <title>Complete genome of Desulfovibrio indonesiensis P37SLT.</title>
        <authorList>
            <person name="Crispim J.S."/>
            <person name="Vidigal P.M.P."/>
            <person name="Silva L.C.F."/>
            <person name="Laguardia C.N."/>
            <person name="Araujo L.C."/>
            <person name="Dias R.S."/>
            <person name="Sousa M.P."/>
            <person name="Paula S.O."/>
            <person name="Silva C."/>
        </authorList>
    </citation>
    <scope>NUCLEOTIDE SEQUENCE [LARGE SCALE GENOMIC DNA]</scope>
    <source>
        <strain evidence="6 7">P37SLT</strain>
    </source>
</reference>
<proteinExistence type="predicted"/>
<protein>
    <submittedName>
        <fullName evidence="6">Pyruvate ferredoxin oxidoreductase</fullName>
    </submittedName>
</protein>
<dbReference type="InterPro" id="IPR050572">
    <property type="entry name" value="Fe-S_Ferredoxin"/>
</dbReference>
<dbReference type="PANTHER" id="PTHR43687">
    <property type="entry name" value="ADENYLYLSULFATE REDUCTASE, BETA SUBUNIT"/>
    <property type="match status" value="1"/>
</dbReference>
<evidence type="ECO:0000256" key="1">
    <source>
        <dbReference type="ARBA" id="ARBA00022485"/>
    </source>
</evidence>
<name>A0A7M3MCE9_9BACT</name>
<dbReference type="GO" id="GO:0051539">
    <property type="term" value="F:4 iron, 4 sulfur cluster binding"/>
    <property type="evidence" value="ECO:0007669"/>
    <property type="project" value="UniProtKB-KW"/>
</dbReference>
<evidence type="ECO:0000313" key="7">
    <source>
        <dbReference type="Proteomes" id="UP000448292"/>
    </source>
</evidence>
<keyword evidence="2" id="KW-0479">Metal-binding</keyword>
<dbReference type="SUPFAM" id="SSF54862">
    <property type="entry name" value="4Fe-4S ferredoxins"/>
    <property type="match status" value="1"/>
</dbReference>
<dbReference type="Proteomes" id="UP000448292">
    <property type="component" value="Unassembled WGS sequence"/>
</dbReference>
<feature type="domain" description="4Fe-4S ferredoxin-type" evidence="5">
    <location>
        <begin position="8"/>
        <end position="37"/>
    </location>
</feature>
<dbReference type="Pfam" id="PF12838">
    <property type="entry name" value="Fer4_7"/>
    <property type="match status" value="1"/>
</dbReference>
<keyword evidence="6" id="KW-0670">Pyruvate</keyword>
<evidence type="ECO:0000259" key="5">
    <source>
        <dbReference type="PROSITE" id="PS51379"/>
    </source>
</evidence>
<dbReference type="PROSITE" id="PS00198">
    <property type="entry name" value="4FE4S_FER_1"/>
    <property type="match status" value="1"/>
</dbReference>
<dbReference type="Gene3D" id="3.30.70.20">
    <property type="match status" value="1"/>
</dbReference>
<keyword evidence="1" id="KW-0004">4Fe-4S</keyword>
<evidence type="ECO:0000256" key="4">
    <source>
        <dbReference type="ARBA" id="ARBA00023014"/>
    </source>
</evidence>
<feature type="domain" description="4Fe-4S ferredoxin-type" evidence="5">
    <location>
        <begin position="38"/>
        <end position="68"/>
    </location>
</feature>
<sequence length="94" mass="10283">MPPKKGQTCVFAYPDWCKGCGLCVAFCPAKVFELGPTGKVRVMHEEECINCGFCELHCPDFAIAVLPKGENGSCSADLHVAQEIRQKMKGYEKG</sequence>
<dbReference type="OrthoDB" id="9803397at2"/>
<keyword evidence="3" id="KW-0408">Iron</keyword>
<organism evidence="6 7">
    <name type="scientific">Oceanidesulfovibrio indonesiensis</name>
    <dbReference type="NCBI Taxonomy" id="54767"/>
    <lineage>
        <taxon>Bacteria</taxon>
        <taxon>Pseudomonadati</taxon>
        <taxon>Thermodesulfobacteriota</taxon>
        <taxon>Desulfovibrionia</taxon>
        <taxon>Desulfovibrionales</taxon>
        <taxon>Desulfovibrionaceae</taxon>
        <taxon>Oceanidesulfovibrio</taxon>
    </lineage>
</organism>
<dbReference type="GO" id="GO:0046872">
    <property type="term" value="F:metal ion binding"/>
    <property type="evidence" value="ECO:0007669"/>
    <property type="project" value="UniProtKB-KW"/>
</dbReference>
<evidence type="ECO:0000256" key="3">
    <source>
        <dbReference type="ARBA" id="ARBA00023004"/>
    </source>
</evidence>
<accession>A0A7M3MCE9</accession>
<dbReference type="EMBL" id="QMIE01000013">
    <property type="protein sequence ID" value="TVM16011.1"/>
    <property type="molecule type" value="Genomic_DNA"/>
</dbReference>
<keyword evidence="4" id="KW-0411">Iron-sulfur</keyword>
<dbReference type="AlphaFoldDB" id="A0A7M3MCE9"/>
<comment type="caution">
    <text evidence="6">The sequence shown here is derived from an EMBL/GenBank/DDBJ whole genome shotgun (WGS) entry which is preliminary data.</text>
</comment>
<dbReference type="InterPro" id="IPR017896">
    <property type="entry name" value="4Fe4S_Fe-S-bd"/>
</dbReference>
<gene>
    <name evidence="6" type="ORF">DPQ33_13695</name>
</gene>
<dbReference type="RefSeq" id="WP_144303791.1">
    <property type="nucleotide sequence ID" value="NZ_QMIE01000013.1"/>
</dbReference>
<keyword evidence="7" id="KW-1185">Reference proteome</keyword>
<evidence type="ECO:0000313" key="6">
    <source>
        <dbReference type="EMBL" id="TVM16011.1"/>
    </source>
</evidence>
<dbReference type="PANTHER" id="PTHR43687:SF4">
    <property type="entry name" value="BLR5484 PROTEIN"/>
    <property type="match status" value="1"/>
</dbReference>
<dbReference type="PROSITE" id="PS51379">
    <property type="entry name" value="4FE4S_FER_2"/>
    <property type="match status" value="2"/>
</dbReference>
<dbReference type="InterPro" id="IPR017900">
    <property type="entry name" value="4Fe4S_Fe_S_CS"/>
</dbReference>